<keyword evidence="12" id="KW-1185">Reference proteome</keyword>
<comment type="subcellular location">
    <subcellularLocation>
        <location evidence="1 8">Cell membrane</location>
        <topology evidence="1 8">Multi-pass membrane protein</topology>
    </subcellularLocation>
</comment>
<dbReference type="InterPro" id="IPR006702">
    <property type="entry name" value="CASP_dom"/>
</dbReference>
<name>A0AAV7EMC6_ARIFI</name>
<dbReference type="PANTHER" id="PTHR33573:SF50">
    <property type="entry name" value="CASP-LIKE PROTEIN 4A3"/>
    <property type="match status" value="1"/>
</dbReference>
<evidence type="ECO:0000256" key="7">
    <source>
        <dbReference type="ARBA" id="ARBA00023136"/>
    </source>
</evidence>
<evidence type="ECO:0000259" key="10">
    <source>
        <dbReference type="Pfam" id="PF04535"/>
    </source>
</evidence>
<keyword evidence="7 8" id="KW-0472">Membrane</keyword>
<evidence type="ECO:0000256" key="6">
    <source>
        <dbReference type="ARBA" id="ARBA00022989"/>
    </source>
</evidence>
<comment type="caution">
    <text evidence="8">Lacks conserved residue(s) required for the propagation of feature annotation.</text>
</comment>
<proteinExistence type="inferred from homology"/>
<dbReference type="AlphaFoldDB" id="A0AAV7EMC6"/>
<dbReference type="EMBL" id="JAINDJ010000004">
    <property type="protein sequence ID" value="KAG9449985.1"/>
    <property type="molecule type" value="Genomic_DNA"/>
</dbReference>
<comment type="similarity">
    <text evidence="2 8">Belongs to the Casparian strip membrane proteins (CASP) family.</text>
</comment>
<evidence type="ECO:0000256" key="9">
    <source>
        <dbReference type="SAM" id="MobiDB-lite"/>
    </source>
</evidence>
<dbReference type="PANTHER" id="PTHR33573">
    <property type="entry name" value="CASP-LIKE PROTEIN 4A4"/>
    <property type="match status" value="1"/>
</dbReference>
<gene>
    <name evidence="11" type="ORF">H6P81_009950</name>
</gene>
<accession>A0AAV7EMC6</accession>
<evidence type="ECO:0000256" key="3">
    <source>
        <dbReference type="ARBA" id="ARBA00011489"/>
    </source>
</evidence>
<comment type="subunit">
    <text evidence="3 8">Homodimer and heterodimers.</text>
</comment>
<dbReference type="Proteomes" id="UP000825729">
    <property type="component" value="Unassembled WGS sequence"/>
</dbReference>
<feature type="transmembrane region" description="Helical" evidence="8">
    <location>
        <begin position="131"/>
        <end position="149"/>
    </location>
</feature>
<keyword evidence="4 8" id="KW-1003">Cell membrane</keyword>
<keyword evidence="5 8" id="KW-0812">Transmembrane</keyword>
<evidence type="ECO:0000313" key="12">
    <source>
        <dbReference type="Proteomes" id="UP000825729"/>
    </source>
</evidence>
<feature type="region of interest" description="Disordered" evidence="9">
    <location>
        <begin position="78"/>
        <end position="105"/>
    </location>
</feature>
<sequence>MADAFRSAREHKRALPAPPLPPAAESQPSNHHEEYPGESPERPLSPAIQKLTVQEVLALPLPPPPSITNRTVMEELGFPTPSPPAVVNRANREDPPPASKVEAPSGERRSKVVLGILRRSKREALLKRAELGFRICGLIFCLISFSVMAADKTQGWAGDSFERYKEYRYCISVTVIGFMYSGFQAYALVHHLVTGKDLIPHPFRQYLDFSLDQILAYLLISASSSAATRTDDWVSNWGEDEFTKMASASIGMSFMAFVSFALSSLLSGYNLCTSTV</sequence>
<protein>
    <recommendedName>
        <fullName evidence="8">CASP-like protein</fullName>
    </recommendedName>
</protein>
<feature type="compositionally biased region" description="Basic and acidic residues" evidence="9">
    <location>
        <begin position="30"/>
        <end position="41"/>
    </location>
</feature>
<dbReference type="GO" id="GO:0005886">
    <property type="term" value="C:plasma membrane"/>
    <property type="evidence" value="ECO:0007669"/>
    <property type="project" value="UniProtKB-SubCell"/>
</dbReference>
<evidence type="ECO:0000256" key="8">
    <source>
        <dbReference type="RuleBase" id="RU361233"/>
    </source>
</evidence>
<feature type="transmembrane region" description="Helical" evidence="8">
    <location>
        <begin position="248"/>
        <end position="272"/>
    </location>
</feature>
<evidence type="ECO:0000256" key="4">
    <source>
        <dbReference type="ARBA" id="ARBA00022475"/>
    </source>
</evidence>
<feature type="region of interest" description="Disordered" evidence="9">
    <location>
        <begin position="1"/>
        <end position="49"/>
    </location>
</feature>
<evidence type="ECO:0000256" key="1">
    <source>
        <dbReference type="ARBA" id="ARBA00004651"/>
    </source>
</evidence>
<feature type="transmembrane region" description="Helical" evidence="8">
    <location>
        <begin position="169"/>
        <end position="189"/>
    </location>
</feature>
<evidence type="ECO:0000256" key="2">
    <source>
        <dbReference type="ARBA" id="ARBA00007651"/>
    </source>
</evidence>
<reference evidence="11 12" key="1">
    <citation type="submission" date="2021-07" db="EMBL/GenBank/DDBJ databases">
        <title>The Aristolochia fimbriata genome: insights into angiosperm evolution, floral development and chemical biosynthesis.</title>
        <authorList>
            <person name="Jiao Y."/>
        </authorList>
    </citation>
    <scope>NUCLEOTIDE SEQUENCE [LARGE SCALE GENOMIC DNA]</scope>
    <source>
        <strain evidence="11">IBCAS-2021</strain>
        <tissue evidence="11">Leaf</tissue>
    </source>
</reference>
<evidence type="ECO:0000256" key="5">
    <source>
        <dbReference type="ARBA" id="ARBA00022692"/>
    </source>
</evidence>
<evidence type="ECO:0000313" key="11">
    <source>
        <dbReference type="EMBL" id="KAG9449985.1"/>
    </source>
</evidence>
<comment type="caution">
    <text evidence="11">The sequence shown here is derived from an EMBL/GenBank/DDBJ whole genome shotgun (WGS) entry which is preliminary data.</text>
</comment>
<organism evidence="11 12">
    <name type="scientific">Aristolochia fimbriata</name>
    <name type="common">White veined hardy Dutchman's pipe vine</name>
    <dbReference type="NCBI Taxonomy" id="158543"/>
    <lineage>
        <taxon>Eukaryota</taxon>
        <taxon>Viridiplantae</taxon>
        <taxon>Streptophyta</taxon>
        <taxon>Embryophyta</taxon>
        <taxon>Tracheophyta</taxon>
        <taxon>Spermatophyta</taxon>
        <taxon>Magnoliopsida</taxon>
        <taxon>Magnoliidae</taxon>
        <taxon>Piperales</taxon>
        <taxon>Aristolochiaceae</taxon>
        <taxon>Aristolochia</taxon>
    </lineage>
</organism>
<feature type="domain" description="Casparian strip membrane protein" evidence="10">
    <location>
        <begin position="125"/>
        <end position="258"/>
    </location>
</feature>
<keyword evidence="6 8" id="KW-1133">Transmembrane helix</keyword>
<dbReference type="Pfam" id="PF04535">
    <property type="entry name" value="CASP_dom"/>
    <property type="match status" value="1"/>
</dbReference>